<evidence type="ECO:0000259" key="3">
    <source>
        <dbReference type="Pfam" id="PF01702"/>
    </source>
</evidence>
<gene>
    <name evidence="4" type="primary">tgt_3</name>
    <name evidence="4" type="ORF">NCTC7928_04942</name>
</gene>
<dbReference type="InterPro" id="IPR002616">
    <property type="entry name" value="tRNA_ribo_trans-like"/>
</dbReference>
<dbReference type="GO" id="GO:0016757">
    <property type="term" value="F:glycosyltransferase activity"/>
    <property type="evidence" value="ECO:0007669"/>
    <property type="project" value="UniProtKB-KW"/>
</dbReference>
<protein>
    <submittedName>
        <fullName evidence="4">tRNA-guanine transglycosylase</fullName>
        <ecNumber evidence="4">2.4.2.29</ecNumber>
    </submittedName>
</protein>
<dbReference type="InterPro" id="IPR050076">
    <property type="entry name" value="ArchSynthase1/Queuine_TRR"/>
</dbReference>
<accession>A0A376LIW4</accession>
<proteinExistence type="predicted"/>
<dbReference type="GO" id="GO:0008616">
    <property type="term" value="P:tRNA queuosine(34) biosynthetic process"/>
    <property type="evidence" value="ECO:0007669"/>
    <property type="project" value="TreeGrafter"/>
</dbReference>
<dbReference type="InterPro" id="IPR036511">
    <property type="entry name" value="TGT-like_sf"/>
</dbReference>
<evidence type="ECO:0000313" key="5">
    <source>
        <dbReference type="Proteomes" id="UP000254877"/>
    </source>
</evidence>
<keyword evidence="4" id="KW-0328">Glycosyltransferase</keyword>
<dbReference type="AlphaFoldDB" id="A0A376LIW4"/>
<reference evidence="4 5" key="1">
    <citation type="submission" date="2018-06" db="EMBL/GenBank/DDBJ databases">
        <authorList>
            <consortium name="Pathogen Informatics"/>
            <person name="Doyle S."/>
        </authorList>
    </citation>
    <scope>NUCLEOTIDE SEQUENCE [LARGE SCALE GENOMIC DNA]</scope>
    <source>
        <strain evidence="4 5">NCTC7928</strain>
    </source>
</reference>
<keyword evidence="2" id="KW-0812">Transmembrane</keyword>
<keyword evidence="2" id="KW-0472">Membrane</keyword>
<dbReference type="GO" id="GO:0005829">
    <property type="term" value="C:cytosol"/>
    <property type="evidence" value="ECO:0007669"/>
    <property type="project" value="TreeGrafter"/>
</dbReference>
<dbReference type="Proteomes" id="UP000254877">
    <property type="component" value="Unassembled WGS sequence"/>
</dbReference>
<organism evidence="4 5">
    <name type="scientific">Escherichia coli</name>
    <dbReference type="NCBI Taxonomy" id="562"/>
    <lineage>
        <taxon>Bacteria</taxon>
        <taxon>Pseudomonadati</taxon>
        <taxon>Pseudomonadota</taxon>
        <taxon>Gammaproteobacteria</taxon>
        <taxon>Enterobacterales</taxon>
        <taxon>Enterobacteriaceae</taxon>
        <taxon>Escherichia</taxon>
    </lineage>
</organism>
<name>A0A376LIW4_ECOLX</name>
<evidence type="ECO:0000256" key="1">
    <source>
        <dbReference type="ARBA" id="ARBA00022694"/>
    </source>
</evidence>
<dbReference type="Gene3D" id="3.20.20.105">
    <property type="entry name" value="Queuine tRNA-ribosyltransferase-like"/>
    <property type="match status" value="1"/>
</dbReference>
<keyword evidence="2" id="KW-1133">Transmembrane helix</keyword>
<evidence type="ECO:0000313" key="4">
    <source>
        <dbReference type="EMBL" id="STF44218.1"/>
    </source>
</evidence>
<sequence>MSVLTVSENKNALFGIIQGSVYEDLRDISVKGLVDIGFDGYAVGGLAVGEPKADMHRILEHVCPQIPADKPRYLMGVGKPEDLVEGVRRGIDMFDCVMPTRNARNGHLFVTDGVVKIRNAKYKSDTGHSILSVIATPVAIIHALTCIISTVATKY</sequence>
<feature type="transmembrane region" description="Helical" evidence="2">
    <location>
        <begin position="130"/>
        <end position="152"/>
    </location>
</feature>
<dbReference type="PANTHER" id="PTHR46499:SF1">
    <property type="entry name" value="QUEUINE TRNA-RIBOSYLTRANSFERASE"/>
    <property type="match status" value="1"/>
</dbReference>
<keyword evidence="1" id="KW-0819">tRNA processing</keyword>
<dbReference type="SUPFAM" id="SSF51713">
    <property type="entry name" value="tRNA-guanine transglycosylase"/>
    <property type="match status" value="1"/>
</dbReference>
<evidence type="ECO:0000256" key="2">
    <source>
        <dbReference type="SAM" id="Phobius"/>
    </source>
</evidence>
<dbReference type="Pfam" id="PF01702">
    <property type="entry name" value="TGT"/>
    <property type="match status" value="1"/>
</dbReference>
<dbReference type="NCBIfam" id="TIGR00449">
    <property type="entry name" value="tgt_general"/>
    <property type="match status" value="1"/>
</dbReference>
<dbReference type="EC" id="2.4.2.29" evidence="4"/>
<feature type="domain" description="tRNA-guanine(15) transglycosylase-like" evidence="3">
    <location>
        <begin position="8"/>
        <end position="126"/>
    </location>
</feature>
<dbReference type="PANTHER" id="PTHR46499">
    <property type="entry name" value="QUEUINE TRNA-RIBOSYLTRANSFERASE"/>
    <property type="match status" value="1"/>
</dbReference>
<keyword evidence="4" id="KW-0808">Transferase</keyword>
<dbReference type="EMBL" id="UGAB01000002">
    <property type="protein sequence ID" value="STF44218.1"/>
    <property type="molecule type" value="Genomic_DNA"/>
</dbReference>